<dbReference type="InterPro" id="IPR050052">
    <property type="entry name" value="ATP-dep_Clp_protease_ClpX"/>
</dbReference>
<dbReference type="GO" id="GO:0016887">
    <property type="term" value="F:ATP hydrolysis activity"/>
    <property type="evidence" value="ECO:0007669"/>
    <property type="project" value="InterPro"/>
</dbReference>
<dbReference type="InterPro" id="IPR027417">
    <property type="entry name" value="P-loop_NTPase"/>
</dbReference>
<dbReference type="EMBL" id="VJMI01015697">
    <property type="protein sequence ID" value="KAF0724771.1"/>
    <property type="molecule type" value="Genomic_DNA"/>
</dbReference>
<evidence type="ECO:0000256" key="2">
    <source>
        <dbReference type="ARBA" id="ARBA00022741"/>
    </source>
</evidence>
<evidence type="ECO:0000313" key="8">
    <source>
        <dbReference type="Proteomes" id="UP000469452"/>
    </source>
</evidence>
<dbReference type="Proteomes" id="UP000469452">
    <property type="component" value="Unassembled WGS sequence"/>
</dbReference>
<keyword evidence="3" id="KW-0067">ATP-binding</keyword>
<dbReference type="GO" id="GO:0009376">
    <property type="term" value="C:HslUV protease complex"/>
    <property type="evidence" value="ECO:0007669"/>
    <property type="project" value="InterPro"/>
</dbReference>
<keyword evidence="4" id="KW-0143">Chaperone</keyword>
<comment type="similarity">
    <text evidence="1">Belongs to the ClpX chaperone family. HslU subfamily.</text>
</comment>
<organism evidence="7 8">
    <name type="scientific">Aphanomyces astaci</name>
    <name type="common">Crayfish plague agent</name>
    <dbReference type="NCBI Taxonomy" id="112090"/>
    <lineage>
        <taxon>Eukaryota</taxon>
        <taxon>Sar</taxon>
        <taxon>Stramenopiles</taxon>
        <taxon>Oomycota</taxon>
        <taxon>Saprolegniomycetes</taxon>
        <taxon>Saprolegniales</taxon>
        <taxon>Verrucalvaceae</taxon>
        <taxon>Aphanomyces</taxon>
    </lineage>
</organism>
<dbReference type="SMART" id="SM01086">
    <property type="entry name" value="ClpB_D2-small"/>
    <property type="match status" value="1"/>
</dbReference>
<dbReference type="Gene3D" id="1.10.8.60">
    <property type="match status" value="1"/>
</dbReference>
<protein>
    <recommendedName>
        <fullName evidence="9">ATP-dependent protease HslVU, ATPase subunit</fullName>
    </recommendedName>
</protein>
<dbReference type="InterPro" id="IPR019489">
    <property type="entry name" value="Clp_ATPase_C"/>
</dbReference>
<feature type="domain" description="Clp ATPase C-terminal" evidence="6">
    <location>
        <begin position="388"/>
        <end position="482"/>
    </location>
</feature>
<dbReference type="PANTHER" id="PTHR48102:SF3">
    <property type="entry name" value="ATP-DEPENDENT PROTEASE ATPASE SUBUNIT HSLU"/>
    <property type="match status" value="1"/>
</dbReference>
<evidence type="ECO:0000256" key="1">
    <source>
        <dbReference type="ARBA" id="ARBA00009771"/>
    </source>
</evidence>
<evidence type="ECO:0000313" key="7">
    <source>
        <dbReference type="EMBL" id="KAF0724771.1"/>
    </source>
</evidence>
<dbReference type="Pfam" id="PF07724">
    <property type="entry name" value="AAA_2"/>
    <property type="match status" value="1"/>
</dbReference>
<dbReference type="NCBIfam" id="TIGR00390">
    <property type="entry name" value="hslU"/>
    <property type="match status" value="1"/>
</dbReference>
<dbReference type="VEuPathDB" id="FungiDB:H257_15815"/>
<evidence type="ECO:0000259" key="6">
    <source>
        <dbReference type="SMART" id="SM01086"/>
    </source>
</evidence>
<dbReference type="SMART" id="SM00382">
    <property type="entry name" value="AAA"/>
    <property type="match status" value="1"/>
</dbReference>
<dbReference type="Gene3D" id="3.40.50.300">
    <property type="entry name" value="P-loop containing nucleotide triphosphate hydrolases"/>
    <property type="match status" value="2"/>
</dbReference>
<evidence type="ECO:0000256" key="3">
    <source>
        <dbReference type="ARBA" id="ARBA00022840"/>
    </source>
</evidence>
<reference evidence="7 8" key="1">
    <citation type="submission" date="2019-06" db="EMBL/GenBank/DDBJ databases">
        <title>Genomics analysis of Aphanomyces spp. identifies a new class of oomycete effector associated with host adaptation.</title>
        <authorList>
            <person name="Gaulin E."/>
        </authorList>
    </citation>
    <scope>NUCLEOTIDE SEQUENCE [LARGE SCALE GENOMIC DNA]</scope>
    <source>
        <strain evidence="7 8">E</strain>
    </source>
</reference>
<dbReference type="GO" id="GO:0005524">
    <property type="term" value="F:ATP binding"/>
    <property type="evidence" value="ECO:0007669"/>
    <property type="project" value="UniProtKB-KW"/>
</dbReference>
<dbReference type="AlphaFoldDB" id="A0A6A5A1S0"/>
<dbReference type="Pfam" id="PF00004">
    <property type="entry name" value="AAA"/>
    <property type="match status" value="1"/>
</dbReference>
<keyword evidence="2" id="KW-0547">Nucleotide-binding</keyword>
<evidence type="ECO:0000259" key="5">
    <source>
        <dbReference type="SMART" id="SM00382"/>
    </source>
</evidence>
<dbReference type="SUPFAM" id="SSF52540">
    <property type="entry name" value="P-loop containing nucleoside triphosphate hydrolases"/>
    <property type="match status" value="1"/>
</dbReference>
<dbReference type="GO" id="GO:0008233">
    <property type="term" value="F:peptidase activity"/>
    <property type="evidence" value="ECO:0007669"/>
    <property type="project" value="InterPro"/>
</dbReference>
<evidence type="ECO:0000256" key="4">
    <source>
        <dbReference type="ARBA" id="ARBA00023186"/>
    </source>
</evidence>
<dbReference type="NCBIfam" id="NF003544">
    <property type="entry name" value="PRK05201.1"/>
    <property type="match status" value="1"/>
</dbReference>
<comment type="caution">
    <text evidence="7">The sequence shown here is derived from an EMBL/GenBank/DDBJ whole genome shotgun (WGS) entry which is preliminary data.</text>
</comment>
<dbReference type="GO" id="GO:0051603">
    <property type="term" value="P:proteolysis involved in protein catabolic process"/>
    <property type="evidence" value="ECO:0007669"/>
    <property type="project" value="TreeGrafter"/>
</dbReference>
<dbReference type="InterPro" id="IPR004491">
    <property type="entry name" value="HslU"/>
</dbReference>
<name>A0A6A5A1S0_APHAT</name>
<dbReference type="InterPro" id="IPR003593">
    <property type="entry name" value="AAA+_ATPase"/>
</dbReference>
<evidence type="ECO:0008006" key="9">
    <source>
        <dbReference type="Google" id="ProtNLM"/>
    </source>
</evidence>
<dbReference type="PANTHER" id="PTHR48102">
    <property type="entry name" value="ATP-DEPENDENT CLP PROTEASE ATP-BINDING SUBUNIT CLPX-LIKE, MITOCHONDRIAL-RELATED"/>
    <property type="match status" value="1"/>
</dbReference>
<proteinExistence type="inferred from homology"/>
<feature type="domain" description="AAA+ ATPase" evidence="5">
    <location>
        <begin position="93"/>
        <end position="385"/>
    </location>
</feature>
<accession>A0A6A5A1S0</accession>
<sequence>MHRTMFGLRVRAVHGNRVGLSCASCRGLSGFTIVTDTPATVNASSMELTPEQVVYQLDQHIIGQTDAKKAVAVALRNRWRRRQIEGPIRAEISPMNILMSGPTGSGKTEIARRLATLTASPFIKVEATKFTEIGVFGANAESMVKDLVEVAVEMERTAVLKKNATAARDRAIDRLVAALTVRTELVSEALRRRLREDIASGAADDKLVTVKLKPVQSSSQKSRMMSDMDMPPELDQAMRQVSEMLGKLNGSKSTNSKGSSTANSHQTLTVKEALPKLQAEEAASFVVEQDIVRRALENVQSNGIIFLDEIDKLASERHSHTSSFRKGEGVQKELLALTEGCAVTTRHGVVYTDHILFIASGAFHNVSPSDLMPELQGRLPIRVNLTPLTAQDFERILTETQFNLLDQVRALMDTERVAVTFTPDAVHEIAHVSAKVNSQTDNIGARRLATVVSKITEHMSFHAPALAGTDVVIDKSYVQAHLKDILKQTDLTKYIL</sequence>
<gene>
    <name evidence="7" type="ORF">AaE_009759</name>
</gene>
<dbReference type="InterPro" id="IPR003959">
    <property type="entry name" value="ATPase_AAA_core"/>
</dbReference>